<evidence type="ECO:0000256" key="1">
    <source>
        <dbReference type="ARBA" id="ARBA00004141"/>
    </source>
</evidence>
<dbReference type="Pfam" id="PF04932">
    <property type="entry name" value="Wzy_C"/>
    <property type="match status" value="1"/>
</dbReference>
<dbReference type="PANTHER" id="PTHR37422:SF17">
    <property type="entry name" value="O-ANTIGEN LIGASE"/>
    <property type="match status" value="1"/>
</dbReference>
<dbReference type="GO" id="GO:0016874">
    <property type="term" value="F:ligase activity"/>
    <property type="evidence" value="ECO:0007669"/>
    <property type="project" value="UniProtKB-KW"/>
</dbReference>
<feature type="transmembrane region" description="Helical" evidence="5">
    <location>
        <begin position="185"/>
        <end position="203"/>
    </location>
</feature>
<dbReference type="PANTHER" id="PTHR37422">
    <property type="entry name" value="TEICHURONIC ACID BIOSYNTHESIS PROTEIN TUAE"/>
    <property type="match status" value="1"/>
</dbReference>
<feature type="transmembrane region" description="Helical" evidence="5">
    <location>
        <begin position="77"/>
        <end position="97"/>
    </location>
</feature>
<accession>A0A660LA60</accession>
<keyword evidence="8" id="KW-1185">Reference proteome</keyword>
<feature type="transmembrane region" description="Helical" evidence="5">
    <location>
        <begin position="103"/>
        <end position="122"/>
    </location>
</feature>
<evidence type="ECO:0000259" key="6">
    <source>
        <dbReference type="Pfam" id="PF04932"/>
    </source>
</evidence>
<feature type="transmembrane region" description="Helical" evidence="5">
    <location>
        <begin position="373"/>
        <end position="402"/>
    </location>
</feature>
<comment type="caution">
    <text evidence="7">The sequence shown here is derived from an EMBL/GenBank/DDBJ whole genome shotgun (WGS) entry which is preliminary data.</text>
</comment>
<evidence type="ECO:0000313" key="8">
    <source>
        <dbReference type="Proteomes" id="UP000267019"/>
    </source>
</evidence>
<dbReference type="AlphaFoldDB" id="A0A660LA60"/>
<name>A0A660LA60_9BACL</name>
<proteinExistence type="predicted"/>
<feature type="domain" description="O-antigen ligase-related" evidence="6">
    <location>
        <begin position="213"/>
        <end position="354"/>
    </location>
</feature>
<dbReference type="Proteomes" id="UP000267019">
    <property type="component" value="Unassembled WGS sequence"/>
</dbReference>
<gene>
    <name evidence="7" type="ORF">C7438_0487</name>
</gene>
<feature type="transmembrane region" description="Helical" evidence="5">
    <location>
        <begin position="50"/>
        <end position="70"/>
    </location>
</feature>
<evidence type="ECO:0000256" key="3">
    <source>
        <dbReference type="ARBA" id="ARBA00022989"/>
    </source>
</evidence>
<feature type="transmembrane region" description="Helical" evidence="5">
    <location>
        <begin position="252"/>
        <end position="272"/>
    </location>
</feature>
<evidence type="ECO:0000256" key="5">
    <source>
        <dbReference type="SAM" id="Phobius"/>
    </source>
</evidence>
<evidence type="ECO:0000313" key="7">
    <source>
        <dbReference type="EMBL" id="RKQ88843.1"/>
    </source>
</evidence>
<keyword evidence="7" id="KW-0436">Ligase</keyword>
<keyword evidence="2 5" id="KW-0812">Transmembrane</keyword>
<feature type="transmembrane region" description="Helical" evidence="5">
    <location>
        <begin position="338"/>
        <end position="361"/>
    </location>
</feature>
<comment type="subcellular location">
    <subcellularLocation>
        <location evidence="1">Membrane</location>
        <topology evidence="1">Multi-pass membrane protein</topology>
    </subcellularLocation>
</comment>
<feature type="transmembrane region" description="Helical" evidence="5">
    <location>
        <begin position="21"/>
        <end position="38"/>
    </location>
</feature>
<dbReference type="InterPro" id="IPR007016">
    <property type="entry name" value="O-antigen_ligase-rel_domated"/>
</dbReference>
<organism evidence="7 8">
    <name type="scientific">Brockia lithotrophica</name>
    <dbReference type="NCBI Taxonomy" id="933949"/>
    <lineage>
        <taxon>Bacteria</taxon>
        <taxon>Bacillati</taxon>
        <taxon>Bacillota</taxon>
        <taxon>Bacilli</taxon>
        <taxon>Bacillales</taxon>
        <taxon>Bacillales Family X. Incertae Sedis</taxon>
        <taxon>Brockia</taxon>
    </lineage>
</organism>
<dbReference type="GO" id="GO:0016020">
    <property type="term" value="C:membrane"/>
    <property type="evidence" value="ECO:0007669"/>
    <property type="project" value="UniProtKB-SubCell"/>
</dbReference>
<dbReference type="InterPro" id="IPR051533">
    <property type="entry name" value="WaaL-like"/>
</dbReference>
<keyword evidence="4 5" id="KW-0472">Membrane</keyword>
<protein>
    <submittedName>
        <fullName evidence="7">O-antigen ligase</fullName>
    </submittedName>
</protein>
<sequence length="410" mass="45735">MHPDTVKFPVTKSACLKRESRRTFLIVLLVFSAFFRWLPGGNPLDPTTGVRALVEIGLLGVVEVLSFFWWAKRLWSALLNGWWLLLPSGWAVLTSLWSPSPSLTFVKATELFAITLLAGAIWRGSLTFLDWLRVVQWALMFLVLLGIGLNVVYYNTPFYYGLPPGDDSAMGPTRVRFTLAAEHPLVVGHLFALLLLVSLALMVRSLRLSSAILVAISLWGLLATQARASLAMTIAALLWGFERSYRRRLGRIGGLLEIVLFLIVAFLMPTLVSETLETASVYAPDVDTLNGRIPLWESVLETLLSDSTLLLLGTGFEATRFLTYDLAYWNPGHTHNGFLEILAGTGVIGLAFYFPTMLFLVRASLNPLSASLSFYFMGIAFFNPVFRPEILWFVVLTTLLLAQKEQQRVV</sequence>
<evidence type="ECO:0000256" key="4">
    <source>
        <dbReference type="ARBA" id="ARBA00023136"/>
    </source>
</evidence>
<evidence type="ECO:0000256" key="2">
    <source>
        <dbReference type="ARBA" id="ARBA00022692"/>
    </source>
</evidence>
<dbReference type="EMBL" id="RBIJ01000001">
    <property type="protein sequence ID" value="RKQ88843.1"/>
    <property type="molecule type" value="Genomic_DNA"/>
</dbReference>
<reference evidence="7 8" key="1">
    <citation type="submission" date="2018-10" db="EMBL/GenBank/DDBJ databases">
        <title>Genomic Encyclopedia of Type Strains, Phase IV (KMG-IV): sequencing the most valuable type-strain genomes for metagenomic binning, comparative biology and taxonomic classification.</title>
        <authorList>
            <person name="Goeker M."/>
        </authorList>
    </citation>
    <scope>NUCLEOTIDE SEQUENCE [LARGE SCALE GENOMIC DNA]</scope>
    <source>
        <strain evidence="7 8">DSM 22653</strain>
    </source>
</reference>
<feature type="transmembrane region" description="Helical" evidence="5">
    <location>
        <begin position="210"/>
        <end position="240"/>
    </location>
</feature>
<keyword evidence="3 5" id="KW-1133">Transmembrane helix</keyword>
<feature type="transmembrane region" description="Helical" evidence="5">
    <location>
        <begin position="134"/>
        <end position="154"/>
    </location>
</feature>